<evidence type="ECO:0000313" key="3">
    <source>
        <dbReference type="EMBL" id="MBJ6371704.1"/>
    </source>
</evidence>
<dbReference type="AlphaFoldDB" id="A0A8J7JGU7"/>
<dbReference type="InterPro" id="IPR032466">
    <property type="entry name" value="Metal_Hydrolase"/>
</dbReference>
<dbReference type="EMBL" id="JAELVR010000005">
    <property type="protein sequence ID" value="MBJ6371704.1"/>
    <property type="molecule type" value="Genomic_DNA"/>
</dbReference>
<dbReference type="Pfam" id="PF04909">
    <property type="entry name" value="Amidohydro_2"/>
    <property type="match status" value="1"/>
</dbReference>
<reference evidence="3" key="1">
    <citation type="submission" date="2020-12" db="EMBL/GenBank/DDBJ databases">
        <title>Sedimentitalea sp. nov., isolated from sand in Incheon.</title>
        <authorList>
            <person name="Kim W."/>
        </authorList>
    </citation>
    <scope>NUCLEOTIDE SEQUENCE</scope>
    <source>
        <strain evidence="3">CAU 1593</strain>
    </source>
</reference>
<keyword evidence="4" id="KW-1185">Reference proteome</keyword>
<comment type="similarity">
    <text evidence="1">Belongs to the metallo-dependent hydrolases superfamily.</text>
</comment>
<gene>
    <name evidence="3" type="ORF">JF290_09210</name>
</gene>
<comment type="caution">
    <text evidence="3">The sequence shown here is derived from an EMBL/GenBank/DDBJ whole genome shotgun (WGS) entry which is preliminary data.</text>
</comment>
<dbReference type="PANTHER" id="PTHR43569">
    <property type="entry name" value="AMIDOHYDROLASE"/>
    <property type="match status" value="1"/>
</dbReference>
<name>A0A8J7JGU7_9RHOB</name>
<evidence type="ECO:0000256" key="1">
    <source>
        <dbReference type="ARBA" id="ARBA00038310"/>
    </source>
</evidence>
<dbReference type="SUPFAM" id="SSF51556">
    <property type="entry name" value="Metallo-dependent hydrolases"/>
    <property type="match status" value="1"/>
</dbReference>
<dbReference type="GO" id="GO:0016787">
    <property type="term" value="F:hydrolase activity"/>
    <property type="evidence" value="ECO:0007669"/>
    <property type="project" value="InterPro"/>
</dbReference>
<dbReference type="PANTHER" id="PTHR43569:SF1">
    <property type="entry name" value="BLL3371 PROTEIN"/>
    <property type="match status" value="1"/>
</dbReference>
<dbReference type="Gene3D" id="3.20.20.140">
    <property type="entry name" value="Metal-dependent hydrolases"/>
    <property type="match status" value="1"/>
</dbReference>
<proteinExistence type="inferred from homology"/>
<dbReference type="RefSeq" id="WP_199024555.1">
    <property type="nucleotide sequence ID" value="NZ_JAELVR010000005.1"/>
</dbReference>
<evidence type="ECO:0000313" key="4">
    <source>
        <dbReference type="Proteomes" id="UP000619079"/>
    </source>
</evidence>
<dbReference type="Proteomes" id="UP000619079">
    <property type="component" value="Unassembled WGS sequence"/>
</dbReference>
<feature type="domain" description="Amidohydrolase-related" evidence="2">
    <location>
        <begin position="35"/>
        <end position="340"/>
    </location>
</feature>
<protein>
    <submittedName>
        <fullName evidence="3">Amidohydrolase family protein</fullName>
    </submittedName>
</protein>
<accession>A0A8J7JGU7</accession>
<dbReference type="InterPro" id="IPR052350">
    <property type="entry name" value="Metallo-dep_Lactonases"/>
</dbReference>
<sequence length="340" mass="37664">MSVGRYPNWVPGIELREEWLAQVQEEIIDPYREIVDPHHHLWHHGDAVYELDALAADTGSGHNIVQTVYIECRSYYDHTAPDHLKPVGETAQVARLAATIPPGRARIAGIVAHADLRRDDLDTVLDAHVAAGQGLLVGIRHAGAHDPDPEALMIPGRGAPVLYADPAFRRGVARLGDRGLTYDTWHYHHQADAFLALARAVPDTTLVLDHFGTPLGVGRFKGRRDEIFPTWKRDMAKLAECPNVVAKLGGFAMPDNGWDWDKGTLPPSSDQLVDQQGAWYRHMIACFGPERCMFESNFPVDRVSIAYPILWNGFKKIAANYGGDAQDRLFAGTARAVYGI</sequence>
<evidence type="ECO:0000259" key="2">
    <source>
        <dbReference type="Pfam" id="PF04909"/>
    </source>
</evidence>
<organism evidence="3 4">
    <name type="scientific">Sedimentitalea arenosa</name>
    <dbReference type="NCBI Taxonomy" id="2798803"/>
    <lineage>
        <taxon>Bacteria</taxon>
        <taxon>Pseudomonadati</taxon>
        <taxon>Pseudomonadota</taxon>
        <taxon>Alphaproteobacteria</taxon>
        <taxon>Rhodobacterales</taxon>
        <taxon>Paracoccaceae</taxon>
        <taxon>Sedimentitalea</taxon>
    </lineage>
</organism>
<dbReference type="InterPro" id="IPR006680">
    <property type="entry name" value="Amidohydro-rel"/>
</dbReference>